<sequence>MRLSRPRVLVRAALLLVGGVFMLVKALEARRAAADAGSGALLLQRVALVEALVGILALGASAMAVLALRGRKRTHSLRLRDLDPPRR</sequence>
<dbReference type="RefSeq" id="WP_248355255.1">
    <property type="nucleotide sequence ID" value="NZ_AP025591.1"/>
</dbReference>
<protein>
    <recommendedName>
        <fullName evidence="4">Transmembrane protein</fullName>
    </recommendedName>
</protein>
<organism evidence="2 3">
    <name type="scientific">Anaeromyxobacter oryzae</name>
    <dbReference type="NCBI Taxonomy" id="2918170"/>
    <lineage>
        <taxon>Bacteria</taxon>
        <taxon>Pseudomonadati</taxon>
        <taxon>Myxococcota</taxon>
        <taxon>Myxococcia</taxon>
        <taxon>Myxococcales</taxon>
        <taxon>Cystobacterineae</taxon>
        <taxon>Anaeromyxobacteraceae</taxon>
        <taxon>Anaeromyxobacter</taxon>
    </lineage>
</organism>
<dbReference type="EMBL" id="AP025591">
    <property type="protein sequence ID" value="BDG06008.1"/>
    <property type="molecule type" value="Genomic_DNA"/>
</dbReference>
<name>A0ABN6MYL8_9BACT</name>
<feature type="transmembrane region" description="Helical" evidence="1">
    <location>
        <begin position="42"/>
        <end position="68"/>
    </location>
</feature>
<proteinExistence type="predicted"/>
<evidence type="ECO:0000313" key="2">
    <source>
        <dbReference type="EMBL" id="BDG06008.1"/>
    </source>
</evidence>
<keyword evidence="1" id="KW-0472">Membrane</keyword>
<evidence type="ECO:0008006" key="4">
    <source>
        <dbReference type="Google" id="ProtNLM"/>
    </source>
</evidence>
<keyword evidence="1" id="KW-1133">Transmembrane helix</keyword>
<gene>
    <name evidence="2" type="ORF">AMOR_50040</name>
</gene>
<reference evidence="3" key="1">
    <citation type="journal article" date="2022" name="Int. J. Syst. Evol. Microbiol.">
        <title>Anaeromyxobacter oryzae sp. nov., Anaeromyxobacter diazotrophicus sp. nov. and Anaeromyxobacter paludicola sp. nov., isolated from paddy soils.</title>
        <authorList>
            <person name="Itoh H."/>
            <person name="Xu Z."/>
            <person name="Mise K."/>
            <person name="Masuda Y."/>
            <person name="Ushijima N."/>
            <person name="Hayakawa C."/>
            <person name="Shiratori Y."/>
            <person name="Senoo K."/>
        </authorList>
    </citation>
    <scope>NUCLEOTIDE SEQUENCE [LARGE SCALE GENOMIC DNA]</scope>
    <source>
        <strain evidence="3">Red232</strain>
    </source>
</reference>
<dbReference type="Proteomes" id="UP001162891">
    <property type="component" value="Chromosome"/>
</dbReference>
<evidence type="ECO:0000313" key="3">
    <source>
        <dbReference type="Proteomes" id="UP001162891"/>
    </source>
</evidence>
<accession>A0ABN6MYL8</accession>
<keyword evidence="1" id="KW-0812">Transmembrane</keyword>
<keyword evidence="3" id="KW-1185">Reference proteome</keyword>
<evidence type="ECO:0000256" key="1">
    <source>
        <dbReference type="SAM" id="Phobius"/>
    </source>
</evidence>